<sequence length="122" mass="13135">HTGVVVYGNEYYFGGGIQSMPQLGRRPTEIQSSAYDSKNRNDSRVKSSFLKLLSSVAEVPVKSVGDFAKASEKLSTLNDTKTITKKSTVGAPKKKVDGVAGDPLGNARSKIQEWSNVSLLQS</sequence>
<proteinExistence type="predicted"/>
<evidence type="ECO:0000313" key="2">
    <source>
        <dbReference type="EMBL" id="KAF9626756.1"/>
    </source>
</evidence>
<reference evidence="2 3" key="1">
    <citation type="submission" date="2020-10" db="EMBL/GenBank/DDBJ databases">
        <title>The Coptis chinensis genome and diversification of protoberbering-type alkaloids.</title>
        <authorList>
            <person name="Wang B."/>
            <person name="Shu S."/>
            <person name="Song C."/>
            <person name="Liu Y."/>
        </authorList>
    </citation>
    <scope>NUCLEOTIDE SEQUENCE [LARGE SCALE GENOMIC DNA]</scope>
    <source>
        <strain evidence="2">HL-2020</strain>
        <tissue evidence="2">Leaf</tissue>
    </source>
</reference>
<dbReference type="AlphaFoldDB" id="A0A835MK91"/>
<keyword evidence="3" id="KW-1185">Reference proteome</keyword>
<dbReference type="EMBL" id="JADFTS010000001">
    <property type="protein sequence ID" value="KAF9626756.1"/>
    <property type="molecule type" value="Genomic_DNA"/>
</dbReference>
<dbReference type="Proteomes" id="UP000631114">
    <property type="component" value="Unassembled WGS sequence"/>
</dbReference>
<evidence type="ECO:0000313" key="3">
    <source>
        <dbReference type="Proteomes" id="UP000631114"/>
    </source>
</evidence>
<protein>
    <submittedName>
        <fullName evidence="2">Uncharacterized protein</fullName>
    </submittedName>
</protein>
<accession>A0A835MK91</accession>
<comment type="caution">
    <text evidence="2">The sequence shown here is derived from an EMBL/GenBank/DDBJ whole genome shotgun (WGS) entry which is preliminary data.</text>
</comment>
<name>A0A835MK91_9MAGN</name>
<organism evidence="2 3">
    <name type="scientific">Coptis chinensis</name>
    <dbReference type="NCBI Taxonomy" id="261450"/>
    <lineage>
        <taxon>Eukaryota</taxon>
        <taxon>Viridiplantae</taxon>
        <taxon>Streptophyta</taxon>
        <taxon>Embryophyta</taxon>
        <taxon>Tracheophyta</taxon>
        <taxon>Spermatophyta</taxon>
        <taxon>Magnoliopsida</taxon>
        <taxon>Ranunculales</taxon>
        <taxon>Ranunculaceae</taxon>
        <taxon>Coptidoideae</taxon>
        <taxon>Coptis</taxon>
    </lineage>
</organism>
<gene>
    <name evidence="2" type="ORF">IFM89_038974</name>
</gene>
<evidence type="ECO:0000256" key="1">
    <source>
        <dbReference type="SAM" id="MobiDB-lite"/>
    </source>
</evidence>
<feature type="region of interest" description="Disordered" evidence="1">
    <location>
        <begin position="86"/>
        <end position="105"/>
    </location>
</feature>
<feature type="non-terminal residue" evidence="2">
    <location>
        <position position="1"/>
    </location>
</feature>